<dbReference type="PANTHER" id="PTHR47505">
    <property type="entry name" value="DNA UTILIZATION PROTEIN YHGH"/>
    <property type="match status" value="1"/>
</dbReference>
<evidence type="ECO:0000259" key="3">
    <source>
        <dbReference type="Pfam" id="PF18912"/>
    </source>
</evidence>
<proteinExistence type="inferred from homology"/>
<dbReference type="EMBL" id="JAMSHT010000001">
    <property type="protein sequence ID" value="MCM8556379.1"/>
    <property type="molecule type" value="Genomic_DNA"/>
</dbReference>
<dbReference type="Proteomes" id="UP001155128">
    <property type="component" value="Unassembled WGS sequence"/>
</dbReference>
<evidence type="ECO:0000259" key="2">
    <source>
        <dbReference type="Pfam" id="PF00156"/>
    </source>
</evidence>
<dbReference type="Pfam" id="PF18912">
    <property type="entry name" value="DZR_2"/>
    <property type="match status" value="1"/>
</dbReference>
<feature type="domain" description="Phosphoribosyltransferase" evidence="2">
    <location>
        <begin position="178"/>
        <end position="231"/>
    </location>
</feature>
<keyword evidence="5" id="KW-1185">Reference proteome</keyword>
<evidence type="ECO:0000313" key="5">
    <source>
        <dbReference type="Proteomes" id="UP001155128"/>
    </source>
</evidence>
<dbReference type="PANTHER" id="PTHR47505:SF1">
    <property type="entry name" value="DNA UTILIZATION PROTEIN YHGH"/>
    <property type="match status" value="1"/>
</dbReference>
<reference evidence="4" key="1">
    <citation type="submission" date="2022-06" db="EMBL/GenBank/DDBJ databases">
        <title>Sphingomicrobium sedimins sp. nov., a marine bacterium isolated from tidal flat.</title>
        <authorList>
            <person name="Kim C.-H."/>
            <person name="Yoo Y."/>
            <person name="Kim J.-J."/>
        </authorList>
    </citation>
    <scope>NUCLEOTIDE SEQUENCE</scope>
    <source>
        <strain evidence="4">GRR-S6-50</strain>
    </source>
</reference>
<organism evidence="4 5">
    <name type="scientific">Sphingomicrobium sediminis</name>
    <dbReference type="NCBI Taxonomy" id="2950949"/>
    <lineage>
        <taxon>Bacteria</taxon>
        <taxon>Pseudomonadati</taxon>
        <taxon>Pseudomonadota</taxon>
        <taxon>Alphaproteobacteria</taxon>
        <taxon>Sphingomonadales</taxon>
        <taxon>Sphingomonadaceae</taxon>
        <taxon>Sphingomicrobium</taxon>
    </lineage>
</organism>
<accession>A0A9X2EJA2</accession>
<gene>
    <name evidence="4" type="ORF">NDO55_00915</name>
</gene>
<dbReference type="InterPro" id="IPR044005">
    <property type="entry name" value="DZR_2"/>
</dbReference>
<protein>
    <submittedName>
        <fullName evidence="4">ComF family protein</fullName>
    </submittedName>
</protein>
<comment type="caution">
    <text evidence="4">The sequence shown here is derived from an EMBL/GenBank/DDBJ whole genome shotgun (WGS) entry which is preliminary data.</text>
</comment>
<dbReference type="Gene3D" id="3.40.50.2020">
    <property type="match status" value="1"/>
</dbReference>
<evidence type="ECO:0000256" key="1">
    <source>
        <dbReference type="ARBA" id="ARBA00008007"/>
    </source>
</evidence>
<name>A0A9X2EJA2_9SPHN</name>
<feature type="domain" description="Double zinc ribbon" evidence="3">
    <location>
        <begin position="11"/>
        <end position="68"/>
    </location>
</feature>
<dbReference type="CDD" id="cd06223">
    <property type="entry name" value="PRTases_typeI"/>
    <property type="match status" value="1"/>
</dbReference>
<dbReference type="InterPro" id="IPR029057">
    <property type="entry name" value="PRTase-like"/>
</dbReference>
<sequence length="237" mass="26035">MRAFQALTNPLLDLVLPPRCAGCGEIVGAVGEFCGDCFVAVDWAGSKSCGRCALPLEMVDGEECAACMSKPGPVSATRTATHYGEIARGCVMRLKYGRRVALARTMAKAMARKVEEGREDAPLIVPVPLHRWRLWKRGFNQSGLLAKEVGRLSGHEVAMDALHRHRATQPLKQMSVNQRWNMVRGAFEADQRLVKDRTIMIVDDVRTSGSTLNACANALLRAGARRVEALVWSRVVH</sequence>
<dbReference type="InterPro" id="IPR000836">
    <property type="entry name" value="PRTase_dom"/>
</dbReference>
<dbReference type="AlphaFoldDB" id="A0A9X2EJA2"/>
<dbReference type="InterPro" id="IPR051910">
    <property type="entry name" value="ComF/GntX_DNA_util-trans"/>
</dbReference>
<dbReference type="SUPFAM" id="SSF53271">
    <property type="entry name" value="PRTase-like"/>
    <property type="match status" value="1"/>
</dbReference>
<dbReference type="Pfam" id="PF00156">
    <property type="entry name" value="Pribosyltran"/>
    <property type="match status" value="1"/>
</dbReference>
<comment type="similarity">
    <text evidence="1">Belongs to the ComF/GntX family.</text>
</comment>
<evidence type="ECO:0000313" key="4">
    <source>
        <dbReference type="EMBL" id="MCM8556379.1"/>
    </source>
</evidence>